<accession>A0A0R1NQI4</accession>
<feature type="signal peptide" evidence="3">
    <location>
        <begin position="1"/>
        <end position="20"/>
    </location>
</feature>
<evidence type="ECO:0000313" key="5">
    <source>
        <dbReference type="EMBL" id="KRL22638.1"/>
    </source>
</evidence>
<evidence type="ECO:0000256" key="2">
    <source>
        <dbReference type="SAM" id="MobiDB-lite"/>
    </source>
</evidence>
<dbReference type="EMBL" id="AZEB01000005">
    <property type="protein sequence ID" value="KRL22638.1"/>
    <property type="molecule type" value="Genomic_DNA"/>
</dbReference>
<dbReference type="Gene3D" id="1.20.120.330">
    <property type="entry name" value="Nucleotidyltransferases domain 2"/>
    <property type="match status" value="1"/>
</dbReference>
<dbReference type="InterPro" id="IPR027607">
    <property type="entry name" value="Surf_Exclu_SEC10/PgrA"/>
</dbReference>
<dbReference type="InterPro" id="IPR026203">
    <property type="entry name" value="IHABP"/>
</dbReference>
<dbReference type="Proteomes" id="UP000051439">
    <property type="component" value="Unassembled WGS sequence"/>
</dbReference>
<feature type="coiled-coil region" evidence="1">
    <location>
        <begin position="677"/>
        <end position="756"/>
    </location>
</feature>
<dbReference type="PANTHER" id="PTHR18956:SF6">
    <property type="entry name" value="HYALURONAN MEDIATED MOTILITY RECEPTOR"/>
    <property type="match status" value="1"/>
</dbReference>
<reference evidence="5 6" key="1">
    <citation type="journal article" date="2015" name="Genome Announc.">
        <title>Expanding the biotechnology potential of lactobacilli through comparative genomics of 213 strains and associated genera.</title>
        <authorList>
            <person name="Sun Z."/>
            <person name="Harris H.M."/>
            <person name="McCann A."/>
            <person name="Guo C."/>
            <person name="Argimon S."/>
            <person name="Zhang W."/>
            <person name="Yang X."/>
            <person name="Jeffery I.B."/>
            <person name="Cooney J.C."/>
            <person name="Kagawa T.F."/>
            <person name="Liu W."/>
            <person name="Song Y."/>
            <person name="Salvetti E."/>
            <person name="Wrobel A."/>
            <person name="Rasinkangas P."/>
            <person name="Parkhill J."/>
            <person name="Rea M.C."/>
            <person name="O'Sullivan O."/>
            <person name="Ritari J."/>
            <person name="Douillard F.P."/>
            <person name="Paul Ross R."/>
            <person name="Yang R."/>
            <person name="Briner A.E."/>
            <person name="Felis G.E."/>
            <person name="de Vos W.M."/>
            <person name="Barrangou R."/>
            <person name="Klaenhammer T.R."/>
            <person name="Caufield P.W."/>
            <person name="Cui Y."/>
            <person name="Zhang H."/>
            <person name="O'Toole P.W."/>
        </authorList>
    </citation>
    <scope>NUCLEOTIDE SEQUENCE [LARGE SCALE GENOMIC DNA]</scope>
    <source>
        <strain evidence="5 6">DSM 19906</strain>
    </source>
</reference>
<keyword evidence="1" id="KW-0175">Coiled coil</keyword>
<gene>
    <name evidence="5" type="ORF">FC98_GL002237</name>
</gene>
<keyword evidence="6" id="KW-1185">Reference proteome</keyword>
<evidence type="ECO:0000313" key="6">
    <source>
        <dbReference type="Proteomes" id="UP000051439"/>
    </source>
</evidence>
<feature type="region of interest" description="Disordered" evidence="2">
    <location>
        <begin position="769"/>
        <end position="815"/>
    </location>
</feature>
<comment type="caution">
    <text evidence="5">The sequence shown here is derived from an EMBL/GenBank/DDBJ whole genome shotgun (WGS) entry which is preliminary data.</text>
</comment>
<organism evidence="5 6">
    <name type="scientific">Lentilactobacillus kisonensis DSM 19906 = JCM 15041</name>
    <dbReference type="NCBI Taxonomy" id="1423766"/>
    <lineage>
        <taxon>Bacteria</taxon>
        <taxon>Bacillati</taxon>
        <taxon>Bacillota</taxon>
        <taxon>Bacilli</taxon>
        <taxon>Lactobacillales</taxon>
        <taxon>Lactobacillaceae</taxon>
        <taxon>Lentilactobacillus</taxon>
    </lineage>
</organism>
<evidence type="ECO:0000259" key="4">
    <source>
        <dbReference type="Pfam" id="PF19087"/>
    </source>
</evidence>
<keyword evidence="3" id="KW-0732">Signal</keyword>
<dbReference type="GO" id="GO:0005540">
    <property type="term" value="F:hyaluronic acid binding"/>
    <property type="evidence" value="ECO:0007669"/>
    <property type="project" value="InterPro"/>
</dbReference>
<dbReference type="RefSeq" id="WP_056949231.1">
    <property type="nucleotide sequence ID" value="NZ_AZEB01000005.1"/>
</dbReference>
<sequence>MNKKWKQVIFFSAIALGGFAGGFLPGNSLTATAHADQNNSVITSNLTDQLKAAQAKVDAAQATYNQALTDFQKTQTDLMTNTTSLKSAQKALDQANQALNSAKSDLSAAQKNASPEDAQKIKDLGDQLTAQQQLIMKTTTDLSTAQAQAKTLASQLVDGQSTIDSINQQITSLKSKVSQGADDVNKLNKELSDLDHINQDVTSATTKVTDDQSAVDSATAKLTDAKLKVTTSQTTLDEAKKTASSQISTAQTQLDNAKKAQTDAQTVVDQTKASIAALEADNISIKLPTGYNEALFQQLADVIHNQNATQQMYDDASKAINPIANLGVDLNANGYTPTATDKAQQVNMTSLSAADQLALTQFTAELINSARVQFGYPALKVTQSSLDFAKAVIEQYEQYSDANGKKTWDISAKGGHYNEGIEKAASQYGLNDAGNYYEDAGTAGYILNQGKTMADLKQGIFTAVIDMLFNDGNGEDYLHATSLLGINAGKVTEFLGVGTDNLDQIHLELVPDDTRAYIKDPTKFDTTNTLPVPDGTGNDQKVKDLQAKLTDQQKSLSDATQAVTDAQTNLDTVTKAGDISKLADQLTAAQGAQKDAQDAADKANSQLTADTDSLNKLKAQQTDSQQQKVAKQQALDDAQKTLTATQTDLAAEQTKLATATSNQAGLQKSQSTVNQTLNDLNQKLTTANTAVSTLTKQLNNIKDADSTLTKAQTTLDAAQVKLDAATKQYTNASQNTQAAQKANDVAQAKRDQAKEELDATLVAFKKIQSENGSNSGTPTNNLIGNQTVVSSAPSTNNETGVSINQDSNGKTTNPSVNVNVARTKKVAPFKVYAKQALYRYTSPSFKKGHRVQHYSKRTRRNAPTFTVVGTARSTTGQLRYKLSDGSYITANPKFVAALYWKTTKKHVYVYAVNGIYEYKGTNLSNNNRVRKHSHNAVLRVKHLVRHGSTTRLQLTNGHFISGSKKLVSMHRG</sequence>
<dbReference type="Pfam" id="PF19087">
    <property type="entry name" value="DUF5776"/>
    <property type="match status" value="2"/>
</dbReference>
<dbReference type="AlphaFoldDB" id="A0A0R1NQI4"/>
<dbReference type="PATRIC" id="fig|1423766.4.peg.2319"/>
<feature type="coiled-coil region" evidence="1">
    <location>
        <begin position="43"/>
        <end position="112"/>
    </location>
</feature>
<feature type="domain" description="DUF5776" evidence="4">
    <location>
        <begin position="899"/>
        <end position="967"/>
    </location>
</feature>
<proteinExistence type="predicted"/>
<evidence type="ECO:0000256" key="3">
    <source>
        <dbReference type="SAM" id="SignalP"/>
    </source>
</evidence>
<protein>
    <recommendedName>
        <fullName evidence="4">DUF5776 domain-containing protein</fullName>
    </recommendedName>
</protein>
<feature type="domain" description="DUF5776" evidence="4">
    <location>
        <begin position="827"/>
        <end position="895"/>
    </location>
</feature>
<evidence type="ECO:0000256" key="1">
    <source>
        <dbReference type="SAM" id="Coils"/>
    </source>
</evidence>
<dbReference type="PANTHER" id="PTHR18956">
    <property type="entry name" value="HYALURONAN MEDIATED MOTILITY RECEPTOR"/>
    <property type="match status" value="1"/>
</dbReference>
<dbReference type="InterPro" id="IPR044081">
    <property type="entry name" value="DUF5776"/>
</dbReference>
<name>A0A0R1NQI4_9LACO</name>
<dbReference type="SUPFAM" id="SSF57997">
    <property type="entry name" value="Tropomyosin"/>
    <property type="match status" value="2"/>
</dbReference>
<feature type="chain" id="PRO_5038806848" description="DUF5776 domain-containing protein" evidence="3">
    <location>
        <begin position="21"/>
        <end position="972"/>
    </location>
</feature>
<dbReference type="NCBIfam" id="TIGR04320">
    <property type="entry name" value="Surf_Exclu_PgrA"/>
    <property type="match status" value="1"/>
</dbReference>